<sequence length="89" mass="10094">TGSRGKRKVVGTDYASELDKEKEVADTDLIFSDGEYEYDLDDMNKRICQTVHNLSMQIKENVPIPVLPDAWTSLDNLGKTADRSNPMRF</sequence>
<evidence type="ECO:0000313" key="1">
    <source>
        <dbReference type="EMBL" id="MCI60047.1"/>
    </source>
</evidence>
<name>A0A392THZ0_9FABA</name>
<keyword evidence="2" id="KW-1185">Reference proteome</keyword>
<dbReference type="AlphaFoldDB" id="A0A392THZ0"/>
<proteinExistence type="predicted"/>
<feature type="non-terminal residue" evidence="1">
    <location>
        <position position="1"/>
    </location>
</feature>
<dbReference type="EMBL" id="LXQA010574406">
    <property type="protein sequence ID" value="MCI60047.1"/>
    <property type="molecule type" value="Genomic_DNA"/>
</dbReference>
<feature type="non-terminal residue" evidence="1">
    <location>
        <position position="89"/>
    </location>
</feature>
<accession>A0A392THZ0</accession>
<protein>
    <submittedName>
        <fullName evidence="1">Uncharacterized protein</fullName>
    </submittedName>
</protein>
<comment type="caution">
    <text evidence="1">The sequence shown here is derived from an EMBL/GenBank/DDBJ whole genome shotgun (WGS) entry which is preliminary data.</text>
</comment>
<dbReference type="Proteomes" id="UP000265520">
    <property type="component" value="Unassembled WGS sequence"/>
</dbReference>
<reference evidence="1 2" key="1">
    <citation type="journal article" date="2018" name="Front. Plant Sci.">
        <title>Red Clover (Trifolium pratense) and Zigzag Clover (T. medium) - A Picture of Genomic Similarities and Differences.</title>
        <authorList>
            <person name="Dluhosova J."/>
            <person name="Istvanek J."/>
            <person name="Nedelnik J."/>
            <person name="Repkova J."/>
        </authorList>
    </citation>
    <scope>NUCLEOTIDE SEQUENCE [LARGE SCALE GENOMIC DNA]</scope>
    <source>
        <strain evidence="2">cv. 10/8</strain>
        <tissue evidence="1">Leaf</tissue>
    </source>
</reference>
<organism evidence="1 2">
    <name type="scientific">Trifolium medium</name>
    <dbReference type="NCBI Taxonomy" id="97028"/>
    <lineage>
        <taxon>Eukaryota</taxon>
        <taxon>Viridiplantae</taxon>
        <taxon>Streptophyta</taxon>
        <taxon>Embryophyta</taxon>
        <taxon>Tracheophyta</taxon>
        <taxon>Spermatophyta</taxon>
        <taxon>Magnoliopsida</taxon>
        <taxon>eudicotyledons</taxon>
        <taxon>Gunneridae</taxon>
        <taxon>Pentapetalae</taxon>
        <taxon>rosids</taxon>
        <taxon>fabids</taxon>
        <taxon>Fabales</taxon>
        <taxon>Fabaceae</taxon>
        <taxon>Papilionoideae</taxon>
        <taxon>50 kb inversion clade</taxon>
        <taxon>NPAAA clade</taxon>
        <taxon>Hologalegina</taxon>
        <taxon>IRL clade</taxon>
        <taxon>Trifolieae</taxon>
        <taxon>Trifolium</taxon>
    </lineage>
</organism>
<evidence type="ECO:0000313" key="2">
    <source>
        <dbReference type="Proteomes" id="UP000265520"/>
    </source>
</evidence>